<evidence type="ECO:0000313" key="6">
    <source>
        <dbReference type="EMBL" id="MCM2674187.1"/>
    </source>
</evidence>
<evidence type="ECO:0000313" key="7">
    <source>
        <dbReference type="Proteomes" id="UP001203665"/>
    </source>
</evidence>
<dbReference type="Gene3D" id="3.10.105.10">
    <property type="entry name" value="Dipeptide-binding Protein, Domain 3"/>
    <property type="match status" value="1"/>
</dbReference>
<organism evidence="6 7">
    <name type="scientific">Alkalicoccobacillus plakortidis</name>
    <dbReference type="NCBI Taxonomy" id="444060"/>
    <lineage>
        <taxon>Bacteria</taxon>
        <taxon>Bacillati</taxon>
        <taxon>Bacillota</taxon>
        <taxon>Bacilli</taxon>
        <taxon>Bacillales</taxon>
        <taxon>Bacillaceae</taxon>
        <taxon>Alkalicoccobacillus</taxon>
    </lineage>
</organism>
<evidence type="ECO:0000256" key="3">
    <source>
        <dbReference type="ARBA" id="ARBA00022729"/>
    </source>
</evidence>
<comment type="caution">
    <text evidence="6">The sequence shown here is derived from an EMBL/GenBank/DDBJ whole genome shotgun (WGS) entry which is preliminary data.</text>
</comment>
<dbReference type="Pfam" id="PF00496">
    <property type="entry name" value="SBP_bac_5"/>
    <property type="match status" value="1"/>
</dbReference>
<proteinExistence type="inferred from homology"/>
<dbReference type="PANTHER" id="PTHR30290:SF9">
    <property type="entry name" value="OLIGOPEPTIDE-BINDING PROTEIN APPA"/>
    <property type="match status" value="1"/>
</dbReference>
<gene>
    <name evidence="6" type="ORF">NDM98_00730</name>
</gene>
<name>A0ABT0XG59_9BACI</name>
<reference evidence="6" key="1">
    <citation type="submission" date="2022-06" db="EMBL/GenBank/DDBJ databases">
        <title>Alkalicoccobacillus porphyridii sp. nov., isolated from a marine red alga, Porphyridium purpureum and reclassification of Shouchella plakortidis and Shouchella gibsonii as Alkalicoccobacillus plakortidis comb. nov. and Alkalicoccobacillus gibsonii comb. nov.</title>
        <authorList>
            <person name="Kim K.H."/>
            <person name="Lee J.K."/>
            <person name="Han D.M."/>
            <person name="Baek J.H."/>
            <person name="Jeon C.O."/>
        </authorList>
    </citation>
    <scope>NUCLEOTIDE SEQUENCE</scope>
    <source>
        <strain evidence="6">DSM 19153</strain>
    </source>
</reference>
<keyword evidence="7" id="KW-1185">Reference proteome</keyword>
<keyword evidence="3 4" id="KW-0732">Signal</keyword>
<dbReference type="CDD" id="cd08499">
    <property type="entry name" value="PBP2_Ylib_like"/>
    <property type="match status" value="1"/>
</dbReference>
<dbReference type="Gene3D" id="3.40.190.10">
    <property type="entry name" value="Periplasmic binding protein-like II"/>
    <property type="match status" value="1"/>
</dbReference>
<feature type="chain" id="PRO_5046507435" evidence="4">
    <location>
        <begin position="19"/>
        <end position="526"/>
    </location>
</feature>
<evidence type="ECO:0000256" key="1">
    <source>
        <dbReference type="ARBA" id="ARBA00005695"/>
    </source>
</evidence>
<dbReference type="PANTHER" id="PTHR30290">
    <property type="entry name" value="PERIPLASMIC BINDING COMPONENT OF ABC TRANSPORTER"/>
    <property type="match status" value="1"/>
</dbReference>
<protein>
    <submittedName>
        <fullName evidence="6">Glutathione ABC transporter substrate-binding protein</fullName>
    </submittedName>
</protein>
<comment type="similarity">
    <text evidence="1">Belongs to the bacterial solute-binding protein 5 family.</text>
</comment>
<sequence length="526" mass="58073">MKKYLTLTLLTFTLLLSACSSDSNDDTAQSPEAESNEPGRTINYSLATDIQKLDPHTENVVVNWKVGFNVYDRLVTQNESMDLEPGLATEWQTIDPTTWEFKLRDDVTFHDGTEFNADAVKANLDRSLAEETISPTAYLYDRIEEVEVVDPYTVRFHLSEPFASLPAHLAQYGGSMLSPEVIKEDNEAVANGADPGSIVAEKPIGTGPFKFESWSPGSEIKLVRNEDYWGGAPDIEGVTYKIVPEELTRVADLETQASDIIDSINPNSMEQIENSDAASIIETDSTYVNFLGFNTNKKPFDDIRVRQAISMAIDKDVIVDSILNGIGTVANSPLSPNDFGFADVDALPFDPDAAKELLEEAGQSNLTLELSVNDDRTRVDIATYIQQALQDIGVTVEISQMEFASFVEYTGQGEADLFLLGRSSPTGDGYNALFTILHSNKQSSNQLRYTYANPEFDQLVDQSIQTEDEAERNALFQEAQDIVANDVPFDFLYYPVDLLGVSDQITGVKTLPSGVVLLKDVKVVDQ</sequence>
<dbReference type="InterPro" id="IPR030678">
    <property type="entry name" value="Peptide/Ni-bd"/>
</dbReference>
<feature type="domain" description="Solute-binding protein family 5" evidence="5">
    <location>
        <begin position="83"/>
        <end position="443"/>
    </location>
</feature>
<dbReference type="InterPro" id="IPR039424">
    <property type="entry name" value="SBP_5"/>
</dbReference>
<dbReference type="PROSITE" id="PS51257">
    <property type="entry name" value="PROKAR_LIPOPROTEIN"/>
    <property type="match status" value="1"/>
</dbReference>
<dbReference type="EMBL" id="JAMQJY010000001">
    <property type="protein sequence ID" value="MCM2674187.1"/>
    <property type="molecule type" value="Genomic_DNA"/>
</dbReference>
<evidence type="ECO:0000259" key="5">
    <source>
        <dbReference type="Pfam" id="PF00496"/>
    </source>
</evidence>
<dbReference type="Proteomes" id="UP001203665">
    <property type="component" value="Unassembled WGS sequence"/>
</dbReference>
<accession>A0ABT0XG59</accession>
<dbReference type="RefSeq" id="WP_251603344.1">
    <property type="nucleotide sequence ID" value="NZ_JAMQJY010000001.1"/>
</dbReference>
<dbReference type="PIRSF" id="PIRSF002741">
    <property type="entry name" value="MppA"/>
    <property type="match status" value="1"/>
</dbReference>
<keyword evidence="2" id="KW-0813">Transport</keyword>
<dbReference type="InterPro" id="IPR000914">
    <property type="entry name" value="SBP_5_dom"/>
</dbReference>
<dbReference type="SUPFAM" id="SSF53850">
    <property type="entry name" value="Periplasmic binding protein-like II"/>
    <property type="match status" value="1"/>
</dbReference>
<feature type="signal peptide" evidence="4">
    <location>
        <begin position="1"/>
        <end position="18"/>
    </location>
</feature>
<evidence type="ECO:0000256" key="2">
    <source>
        <dbReference type="ARBA" id="ARBA00022448"/>
    </source>
</evidence>
<dbReference type="Gene3D" id="3.90.76.10">
    <property type="entry name" value="Dipeptide-binding Protein, Domain 1"/>
    <property type="match status" value="1"/>
</dbReference>
<evidence type="ECO:0000256" key="4">
    <source>
        <dbReference type="SAM" id="SignalP"/>
    </source>
</evidence>